<dbReference type="AlphaFoldDB" id="A0AAV6IDN9"/>
<evidence type="ECO:0000256" key="2">
    <source>
        <dbReference type="SAM" id="SignalP"/>
    </source>
</evidence>
<dbReference type="PANTHER" id="PTHR33731">
    <property type="entry name" value="PROTEIN, PUTATIVE-RELATED"/>
    <property type="match status" value="1"/>
</dbReference>
<keyword evidence="2" id="KW-0732">Signal</keyword>
<dbReference type="PANTHER" id="PTHR33731:SF2">
    <property type="entry name" value="ORGAN-SPECIFIC PROTEIN S2-LIKE"/>
    <property type="match status" value="1"/>
</dbReference>
<sequence length="401" mass="44992">MRALSAFFLLSFFFLFSSFCDARKDPTDYWNSIMKEEPMPESIQQLCNKRRCIITFSMYSSFSSRPVSLSALSSTATTSGKISIKQCSIPIFILVTQLGQESHAPYSFNLIKSPSISCSATFTPSAIEIWSNFIQHNLHIFCCQGKLHIRIWGSNCLYNSKIANRNPLENKENLKQLEMGSLFAFFILFSLVLFGSTIDARPDSGEYWKGVMKDQPMPEVLHGLLPRGSVSPLSTTAKTDCHTSTEATNNDQIAKTYAKDFEPRPSATGYHDDSTKLTGEKSFANDFEPRPSVTGYHDDSTKLTGEKSFANNFEPRPSLTGYHDDSTKLTGEKSFANDFEPRPNVSAYPDDAGLKEKKSFVKDFEPRPNISAYHDDAGLKGEKKSFVKDFEPRPNVSVYDD</sequence>
<dbReference type="Pfam" id="PF10950">
    <property type="entry name" value="Organ_specific"/>
    <property type="match status" value="3"/>
</dbReference>
<protein>
    <recommendedName>
        <fullName evidence="5">Organ-specific protein S2</fullName>
    </recommendedName>
</protein>
<feature type="signal peptide" evidence="2">
    <location>
        <begin position="1"/>
        <end position="22"/>
    </location>
</feature>
<feature type="compositionally biased region" description="Basic and acidic residues" evidence="1">
    <location>
        <begin position="270"/>
        <end position="279"/>
    </location>
</feature>
<evidence type="ECO:0000313" key="4">
    <source>
        <dbReference type="Proteomes" id="UP000823749"/>
    </source>
</evidence>
<accession>A0AAV6IDN9</accession>
<feature type="region of interest" description="Disordered" evidence="1">
    <location>
        <begin position="262"/>
        <end position="304"/>
    </location>
</feature>
<dbReference type="EMBL" id="JACTNZ010000011">
    <property type="protein sequence ID" value="KAG5526608.1"/>
    <property type="molecule type" value="Genomic_DNA"/>
</dbReference>
<feature type="chain" id="PRO_5043529234" description="Organ-specific protein S2" evidence="2">
    <location>
        <begin position="23"/>
        <end position="401"/>
    </location>
</feature>
<keyword evidence="4" id="KW-1185">Reference proteome</keyword>
<comment type="caution">
    <text evidence="3">The sequence shown here is derived from an EMBL/GenBank/DDBJ whole genome shotgun (WGS) entry which is preliminary data.</text>
</comment>
<dbReference type="Proteomes" id="UP000823749">
    <property type="component" value="Chromosome 11"/>
</dbReference>
<gene>
    <name evidence="3" type="ORF">RHGRI_032774</name>
</gene>
<evidence type="ECO:0008006" key="5">
    <source>
        <dbReference type="Google" id="ProtNLM"/>
    </source>
</evidence>
<name>A0AAV6IDN9_9ERIC</name>
<organism evidence="3 4">
    <name type="scientific">Rhododendron griersonianum</name>
    <dbReference type="NCBI Taxonomy" id="479676"/>
    <lineage>
        <taxon>Eukaryota</taxon>
        <taxon>Viridiplantae</taxon>
        <taxon>Streptophyta</taxon>
        <taxon>Embryophyta</taxon>
        <taxon>Tracheophyta</taxon>
        <taxon>Spermatophyta</taxon>
        <taxon>Magnoliopsida</taxon>
        <taxon>eudicotyledons</taxon>
        <taxon>Gunneridae</taxon>
        <taxon>Pentapetalae</taxon>
        <taxon>asterids</taxon>
        <taxon>Ericales</taxon>
        <taxon>Ericaceae</taxon>
        <taxon>Ericoideae</taxon>
        <taxon>Rhodoreae</taxon>
        <taxon>Rhododendron</taxon>
    </lineage>
</organism>
<evidence type="ECO:0000313" key="3">
    <source>
        <dbReference type="EMBL" id="KAG5526608.1"/>
    </source>
</evidence>
<proteinExistence type="predicted"/>
<dbReference type="InterPro" id="IPR024489">
    <property type="entry name" value="Organ_specific_prot"/>
</dbReference>
<evidence type="ECO:0000256" key="1">
    <source>
        <dbReference type="SAM" id="MobiDB-lite"/>
    </source>
</evidence>
<reference evidence="3" key="1">
    <citation type="submission" date="2020-08" db="EMBL/GenBank/DDBJ databases">
        <title>Plant Genome Project.</title>
        <authorList>
            <person name="Zhang R.-G."/>
        </authorList>
    </citation>
    <scope>NUCLEOTIDE SEQUENCE</scope>
    <source>
        <strain evidence="3">WSP0</strain>
        <tissue evidence="3">Leaf</tissue>
    </source>
</reference>